<dbReference type="AlphaFoldDB" id="A0A948RTH8"/>
<evidence type="ECO:0000256" key="4">
    <source>
        <dbReference type="ARBA" id="ARBA00023014"/>
    </source>
</evidence>
<dbReference type="PANTHER" id="PTHR24960">
    <property type="entry name" value="PHOTOSYSTEM I IRON-SULFUR CENTER-RELATED"/>
    <property type="match status" value="1"/>
</dbReference>
<keyword evidence="2" id="KW-0479">Metal-binding</keyword>
<comment type="caution">
    <text evidence="6">The sequence shown here is derived from an EMBL/GenBank/DDBJ whole genome shotgun (WGS) entry which is preliminary data.</text>
</comment>
<feature type="domain" description="4Fe-4S ferredoxin-type" evidence="5">
    <location>
        <begin position="40"/>
        <end position="71"/>
    </location>
</feature>
<dbReference type="GO" id="GO:0046872">
    <property type="term" value="F:metal ion binding"/>
    <property type="evidence" value="ECO:0007669"/>
    <property type="project" value="UniProtKB-KW"/>
</dbReference>
<dbReference type="Proteomes" id="UP000777784">
    <property type="component" value="Unassembled WGS sequence"/>
</dbReference>
<dbReference type="Pfam" id="PF12838">
    <property type="entry name" value="Fer4_7"/>
    <property type="match status" value="1"/>
</dbReference>
<dbReference type="PANTHER" id="PTHR24960:SF79">
    <property type="entry name" value="PHOTOSYSTEM I IRON-SULFUR CENTER"/>
    <property type="match status" value="1"/>
</dbReference>
<reference evidence="6" key="1">
    <citation type="submission" date="2021-05" db="EMBL/GenBank/DDBJ databases">
        <title>Energy efficiency and biological interactions define the core microbiome of deep oligotrophic groundwater.</title>
        <authorList>
            <person name="Mehrshad M."/>
            <person name="Lopez-Fernandez M."/>
            <person name="Bell E."/>
            <person name="Bernier-Latmani R."/>
            <person name="Bertilsson S."/>
            <person name="Dopson M."/>
        </authorList>
    </citation>
    <scope>NUCLEOTIDE SEQUENCE</scope>
    <source>
        <strain evidence="6">Modern_marine.mb.64</strain>
    </source>
</reference>
<organism evidence="6 7">
    <name type="scientific">Eiseniibacteriota bacterium</name>
    <dbReference type="NCBI Taxonomy" id="2212470"/>
    <lineage>
        <taxon>Bacteria</taxon>
        <taxon>Candidatus Eiseniibacteriota</taxon>
    </lineage>
</organism>
<proteinExistence type="predicted"/>
<dbReference type="SUPFAM" id="SSF54862">
    <property type="entry name" value="4Fe-4S ferredoxins"/>
    <property type="match status" value="1"/>
</dbReference>
<dbReference type="PROSITE" id="PS51379">
    <property type="entry name" value="4FE4S_FER_2"/>
    <property type="match status" value="2"/>
</dbReference>
<keyword evidence="3" id="KW-0408">Iron</keyword>
<evidence type="ECO:0000256" key="2">
    <source>
        <dbReference type="ARBA" id="ARBA00022723"/>
    </source>
</evidence>
<evidence type="ECO:0000313" key="6">
    <source>
        <dbReference type="EMBL" id="MBU2690723.1"/>
    </source>
</evidence>
<gene>
    <name evidence="6" type="ORF">KJ970_07320</name>
</gene>
<dbReference type="InterPro" id="IPR050157">
    <property type="entry name" value="PSI_iron-sulfur_center"/>
</dbReference>
<evidence type="ECO:0000313" key="7">
    <source>
        <dbReference type="Proteomes" id="UP000777784"/>
    </source>
</evidence>
<keyword evidence="1" id="KW-0004">4Fe-4S</keyword>
<protein>
    <submittedName>
        <fullName evidence="6">4Fe-4S binding protein</fullName>
    </submittedName>
</protein>
<dbReference type="EMBL" id="JAHJDP010000035">
    <property type="protein sequence ID" value="MBU2690723.1"/>
    <property type="molecule type" value="Genomic_DNA"/>
</dbReference>
<evidence type="ECO:0000256" key="3">
    <source>
        <dbReference type="ARBA" id="ARBA00023004"/>
    </source>
</evidence>
<dbReference type="GO" id="GO:0051539">
    <property type="term" value="F:4 iron, 4 sulfur cluster binding"/>
    <property type="evidence" value="ECO:0007669"/>
    <property type="project" value="UniProtKB-KW"/>
</dbReference>
<name>A0A948RTH8_UNCEI</name>
<evidence type="ECO:0000256" key="1">
    <source>
        <dbReference type="ARBA" id="ARBA00022485"/>
    </source>
</evidence>
<evidence type="ECO:0000259" key="5">
    <source>
        <dbReference type="PROSITE" id="PS51379"/>
    </source>
</evidence>
<dbReference type="InterPro" id="IPR017900">
    <property type="entry name" value="4Fe4S_Fe_S_CS"/>
</dbReference>
<dbReference type="Gene3D" id="3.30.70.20">
    <property type="match status" value="1"/>
</dbReference>
<sequence>MGPKGIVEIFPDECKGCGYCVEECPMNVLMMSEKFNRKGYHPSVYIGDGCTGCGICFYACPEPGAIRVQKIKEPHPA</sequence>
<dbReference type="InterPro" id="IPR017896">
    <property type="entry name" value="4Fe4S_Fe-S-bd"/>
</dbReference>
<accession>A0A948RTH8</accession>
<keyword evidence="4" id="KW-0411">Iron-sulfur</keyword>
<feature type="domain" description="4Fe-4S ferredoxin-type" evidence="5">
    <location>
        <begin position="5"/>
        <end position="34"/>
    </location>
</feature>
<dbReference type="PROSITE" id="PS00198">
    <property type="entry name" value="4FE4S_FER_1"/>
    <property type="match status" value="1"/>
</dbReference>